<gene>
    <name evidence="2" type="ORF">EYF80_028401</name>
</gene>
<proteinExistence type="predicted"/>
<reference evidence="2 3" key="1">
    <citation type="submission" date="2019-03" db="EMBL/GenBank/DDBJ databases">
        <title>First draft genome of Liparis tanakae, snailfish: a comprehensive survey of snailfish specific genes.</title>
        <authorList>
            <person name="Kim W."/>
            <person name="Song I."/>
            <person name="Jeong J.-H."/>
            <person name="Kim D."/>
            <person name="Kim S."/>
            <person name="Ryu S."/>
            <person name="Song J.Y."/>
            <person name="Lee S.K."/>
        </authorList>
    </citation>
    <scope>NUCLEOTIDE SEQUENCE [LARGE SCALE GENOMIC DNA]</scope>
    <source>
        <tissue evidence="2">Muscle</tissue>
    </source>
</reference>
<dbReference type="Proteomes" id="UP000314294">
    <property type="component" value="Unassembled WGS sequence"/>
</dbReference>
<feature type="compositionally biased region" description="Polar residues" evidence="1">
    <location>
        <begin position="79"/>
        <end position="89"/>
    </location>
</feature>
<feature type="region of interest" description="Disordered" evidence="1">
    <location>
        <begin position="51"/>
        <end position="89"/>
    </location>
</feature>
<accession>A0A4Z2H948</accession>
<name>A0A4Z2H948_9TELE</name>
<comment type="caution">
    <text evidence="2">The sequence shown here is derived from an EMBL/GenBank/DDBJ whole genome shotgun (WGS) entry which is preliminary data.</text>
</comment>
<keyword evidence="3" id="KW-1185">Reference proteome</keyword>
<organism evidence="2 3">
    <name type="scientific">Liparis tanakae</name>
    <name type="common">Tanaka's snailfish</name>
    <dbReference type="NCBI Taxonomy" id="230148"/>
    <lineage>
        <taxon>Eukaryota</taxon>
        <taxon>Metazoa</taxon>
        <taxon>Chordata</taxon>
        <taxon>Craniata</taxon>
        <taxon>Vertebrata</taxon>
        <taxon>Euteleostomi</taxon>
        <taxon>Actinopterygii</taxon>
        <taxon>Neopterygii</taxon>
        <taxon>Teleostei</taxon>
        <taxon>Neoteleostei</taxon>
        <taxon>Acanthomorphata</taxon>
        <taxon>Eupercaria</taxon>
        <taxon>Perciformes</taxon>
        <taxon>Cottioidei</taxon>
        <taxon>Cottales</taxon>
        <taxon>Liparidae</taxon>
        <taxon>Liparis</taxon>
    </lineage>
</organism>
<protein>
    <submittedName>
        <fullName evidence="2">Uncharacterized protein</fullName>
    </submittedName>
</protein>
<sequence>MISVAYVLVGLSPSLQPLPMAADDARPKKVVPVLNGPVTIRKLSPLGELDLGIPTSDGFPPQRHPEASEDRSVKHFTPIKNNLQTSHRR</sequence>
<dbReference type="AlphaFoldDB" id="A0A4Z2H948"/>
<evidence type="ECO:0000313" key="3">
    <source>
        <dbReference type="Proteomes" id="UP000314294"/>
    </source>
</evidence>
<feature type="compositionally biased region" description="Basic and acidic residues" evidence="1">
    <location>
        <begin position="63"/>
        <end position="73"/>
    </location>
</feature>
<evidence type="ECO:0000313" key="2">
    <source>
        <dbReference type="EMBL" id="TNN61384.1"/>
    </source>
</evidence>
<dbReference type="EMBL" id="SRLO01000316">
    <property type="protein sequence ID" value="TNN61384.1"/>
    <property type="molecule type" value="Genomic_DNA"/>
</dbReference>
<evidence type="ECO:0000256" key="1">
    <source>
        <dbReference type="SAM" id="MobiDB-lite"/>
    </source>
</evidence>